<protein>
    <recommendedName>
        <fullName evidence="7">Pre-mRNA-splicing factor SLU7</fullName>
    </recommendedName>
</protein>
<reference evidence="10 11" key="1">
    <citation type="submission" date="2024-05" db="EMBL/GenBank/DDBJ databases">
        <title>Long read based assembly of the Candida bracarensis genome reveals expanded adhesin content.</title>
        <authorList>
            <person name="Marcet-Houben M."/>
            <person name="Ksiezopolska E."/>
            <person name="Gabaldon T."/>
        </authorList>
    </citation>
    <scope>NUCLEOTIDE SEQUENCE [LARGE SCALE GENOMIC DNA]</scope>
    <source>
        <strain evidence="10 11">CBM6</strain>
    </source>
</reference>
<evidence type="ECO:0000256" key="1">
    <source>
        <dbReference type="ARBA" id="ARBA00004123"/>
    </source>
</evidence>
<evidence type="ECO:0000259" key="9">
    <source>
        <dbReference type="Pfam" id="PF11708"/>
    </source>
</evidence>
<feature type="region of interest" description="Disordered" evidence="8">
    <location>
        <begin position="35"/>
        <end position="58"/>
    </location>
</feature>
<gene>
    <name evidence="10" type="ORF">RNJ44_03481</name>
</gene>
<evidence type="ECO:0000256" key="3">
    <source>
        <dbReference type="ARBA" id="ARBA00022664"/>
    </source>
</evidence>
<comment type="subunit">
    <text evidence="7">Associated with the spliceosome.</text>
</comment>
<dbReference type="PANTHER" id="PTHR12942">
    <property type="entry name" value="STEP II SPLICING FACTOR SLU7"/>
    <property type="match status" value="1"/>
</dbReference>
<evidence type="ECO:0000256" key="5">
    <source>
        <dbReference type="ARBA" id="ARBA00023187"/>
    </source>
</evidence>
<dbReference type="InterPro" id="IPR021715">
    <property type="entry name" value="Slu7_dom"/>
</dbReference>
<dbReference type="Proteomes" id="UP001623330">
    <property type="component" value="Unassembled WGS sequence"/>
</dbReference>
<feature type="domain" description="Pre-mRNA-splicing factor SLU7" evidence="9">
    <location>
        <begin position="115"/>
        <end position="321"/>
    </location>
</feature>
<keyword evidence="11" id="KW-1185">Reference proteome</keyword>
<accession>A0ABR4NX31</accession>
<dbReference type="Pfam" id="PF11708">
    <property type="entry name" value="Slu7"/>
    <property type="match status" value="1"/>
</dbReference>
<keyword evidence="6 7" id="KW-0539">Nucleus</keyword>
<evidence type="ECO:0000256" key="4">
    <source>
        <dbReference type="ARBA" id="ARBA00022728"/>
    </source>
</evidence>
<comment type="subcellular location">
    <subcellularLocation>
        <location evidence="1 7">Nucleus</location>
    </subcellularLocation>
</comment>
<comment type="function">
    <text evidence="7">Involved in pre-mRNA splicing.</text>
</comment>
<feature type="compositionally biased region" description="Basic residues" evidence="8">
    <location>
        <begin position="294"/>
        <end position="314"/>
    </location>
</feature>
<evidence type="ECO:0000256" key="6">
    <source>
        <dbReference type="ARBA" id="ARBA00023242"/>
    </source>
</evidence>
<feature type="compositionally biased region" description="Basic and acidic residues" evidence="8">
    <location>
        <begin position="320"/>
        <end position="331"/>
    </location>
</feature>
<comment type="similarity">
    <text evidence="2 7">Belongs to the SLU7 family.</text>
</comment>
<keyword evidence="5 7" id="KW-0508">mRNA splicing</keyword>
<dbReference type="EMBL" id="JBEVYD010000004">
    <property type="protein sequence ID" value="KAL3233441.1"/>
    <property type="molecule type" value="Genomic_DNA"/>
</dbReference>
<sequence length="331" mass="38851">MSSNKKKVENEHIPLYIKSQPWYYKEQEESEDYLKHHRQHQKDNTLNINDNEEPEVGHGINDNFEVVEEDWKTPKTCDICDLPGHATADCLEGGSKRHGSLDGGAKLKRRKDAKNWDARNDRWYGYEGKEYNEILKRWQEKESDRKAVDEDDDRKYDTDEEIELFKLGLSRKDLQQNIKGSSIRLREDKAAYLHDIRSETINYDPKSRLYKSEDLGTMDEHSKMFLRHVTGEGKDMTELNKFARENAKKLGIRDELQDVEKINHVLVANPTKLEQLKNNEEAMKQEAIKELKKQQQKKKLKLKKMAKKNAKKIKGTPQSEETKKSLMDLYG</sequence>
<dbReference type="PANTHER" id="PTHR12942:SF2">
    <property type="entry name" value="PRE-MRNA-SPLICING FACTOR SLU7"/>
    <property type="match status" value="1"/>
</dbReference>
<keyword evidence="3 7" id="KW-0507">mRNA processing</keyword>
<evidence type="ECO:0000256" key="2">
    <source>
        <dbReference type="ARBA" id="ARBA00007203"/>
    </source>
</evidence>
<name>A0ABR4NX31_9SACH</name>
<dbReference type="InterPro" id="IPR039974">
    <property type="entry name" value="Splicing_factor_SLU7"/>
</dbReference>
<evidence type="ECO:0000313" key="10">
    <source>
        <dbReference type="EMBL" id="KAL3233441.1"/>
    </source>
</evidence>
<evidence type="ECO:0000313" key="11">
    <source>
        <dbReference type="Proteomes" id="UP001623330"/>
    </source>
</evidence>
<comment type="caution">
    <text evidence="10">The sequence shown here is derived from an EMBL/GenBank/DDBJ whole genome shotgun (WGS) entry which is preliminary data.</text>
</comment>
<proteinExistence type="inferred from homology"/>
<organism evidence="10 11">
    <name type="scientific">Nakaseomyces bracarensis</name>
    <dbReference type="NCBI Taxonomy" id="273131"/>
    <lineage>
        <taxon>Eukaryota</taxon>
        <taxon>Fungi</taxon>
        <taxon>Dikarya</taxon>
        <taxon>Ascomycota</taxon>
        <taxon>Saccharomycotina</taxon>
        <taxon>Saccharomycetes</taxon>
        <taxon>Saccharomycetales</taxon>
        <taxon>Saccharomycetaceae</taxon>
        <taxon>Nakaseomyces</taxon>
    </lineage>
</organism>
<feature type="region of interest" description="Disordered" evidence="8">
    <location>
        <begin position="291"/>
        <end position="331"/>
    </location>
</feature>
<keyword evidence="4 7" id="KW-0747">Spliceosome</keyword>
<evidence type="ECO:0000256" key="8">
    <source>
        <dbReference type="SAM" id="MobiDB-lite"/>
    </source>
</evidence>
<evidence type="ECO:0000256" key="7">
    <source>
        <dbReference type="RuleBase" id="RU367071"/>
    </source>
</evidence>